<name>E1RFK8_METP4</name>
<protein>
    <submittedName>
        <fullName evidence="3">tRNA intron endonuclease</fullName>
    </submittedName>
</protein>
<dbReference type="InterPro" id="IPR036740">
    <property type="entry name" value="tRNA_intron_Endonuc_N_sf"/>
</dbReference>
<dbReference type="EMBL" id="CP002117">
    <property type="protein sequence ID" value="ADN37312.1"/>
    <property type="molecule type" value="Genomic_DNA"/>
</dbReference>
<dbReference type="CDD" id="cd22363">
    <property type="entry name" value="tRNA-intron_lyase_C"/>
    <property type="match status" value="2"/>
</dbReference>
<keyword evidence="4" id="KW-1185">Reference proteome</keyword>
<dbReference type="PANTHER" id="PTHR21227">
    <property type="entry name" value="TRNA-SPLICING ENDONUCLEASE SUBUNIT SEN2"/>
    <property type="match status" value="1"/>
</dbReference>
<keyword evidence="3" id="KW-0255">Endonuclease</keyword>
<dbReference type="NCBIfam" id="TIGR00324">
    <property type="entry name" value="endA"/>
    <property type="match status" value="2"/>
</dbReference>
<dbReference type="KEGG" id="mpi:Mpet_2568"/>
<dbReference type="GO" id="GO:0000213">
    <property type="term" value="F:tRNA-intron lyase activity"/>
    <property type="evidence" value="ECO:0007669"/>
    <property type="project" value="InterPro"/>
</dbReference>
<evidence type="ECO:0000313" key="3">
    <source>
        <dbReference type="EMBL" id="ADN37312.1"/>
    </source>
</evidence>
<dbReference type="InterPro" id="IPR036167">
    <property type="entry name" value="tRNA_intron_Endo_cat-like_sf"/>
</dbReference>
<dbReference type="Pfam" id="PF01974">
    <property type="entry name" value="tRNA_int_endo"/>
    <property type="match status" value="2"/>
</dbReference>
<dbReference type="Pfam" id="PF02778">
    <property type="entry name" value="tRNA_int_endo_N"/>
    <property type="match status" value="2"/>
</dbReference>
<dbReference type="AlphaFoldDB" id="E1RFK8"/>
<reference evidence="3 4" key="1">
    <citation type="journal article" date="2010" name="Stand. Genomic Sci.">
        <title>Complete genome sequence of Methanoplanus petrolearius type strain (SEBR 4847).</title>
        <authorList>
            <person name="Brambilla E."/>
            <person name="Djao O.D."/>
            <person name="Daligault H."/>
            <person name="Lapidus A."/>
            <person name="Lucas S."/>
            <person name="Hammon N."/>
            <person name="Nolan M."/>
            <person name="Tice H."/>
            <person name="Cheng J.F."/>
            <person name="Han C."/>
            <person name="Tapia R."/>
            <person name="Goodwin L."/>
            <person name="Pitluck S."/>
            <person name="Liolios K."/>
            <person name="Ivanova N."/>
            <person name="Mavromatis K."/>
            <person name="Mikhailova N."/>
            <person name="Pati A."/>
            <person name="Chen A."/>
            <person name="Palaniappan K."/>
            <person name="Land M."/>
            <person name="Hauser L."/>
            <person name="Chang Y.J."/>
            <person name="Jeffries C.D."/>
            <person name="Rohde M."/>
            <person name="Spring S."/>
            <person name="Sikorski J."/>
            <person name="Goker M."/>
            <person name="Woyke T."/>
            <person name="Bristow J."/>
            <person name="Eisen J.A."/>
            <person name="Markowitz V."/>
            <person name="Hugenholtz P."/>
            <person name="Kyrpides N.C."/>
            <person name="Klenk H.P."/>
        </authorList>
    </citation>
    <scope>NUCLEOTIDE SEQUENCE [LARGE SCALE GENOMIC DNA]</scope>
    <source>
        <strain evidence="4">DSM 11571 / OCM 486 / SEBR 4847</strain>
    </source>
</reference>
<dbReference type="Proteomes" id="UP000006565">
    <property type="component" value="Chromosome"/>
</dbReference>
<proteinExistence type="predicted"/>
<dbReference type="eggNOG" id="arCOG01701">
    <property type="taxonomic scope" value="Archaea"/>
</dbReference>
<dbReference type="Gene3D" id="3.40.1350.10">
    <property type="match status" value="1"/>
</dbReference>
<dbReference type="STRING" id="679926.Mpet_2568"/>
<feature type="domain" description="tRNA intron endonuclease catalytic" evidence="1">
    <location>
        <begin position="258"/>
        <end position="337"/>
    </location>
</feature>
<dbReference type="HOGENOM" id="CLU_791347_0_0_2"/>
<dbReference type="InterPro" id="IPR006677">
    <property type="entry name" value="tRNA_intron_Endonuc_cat-like"/>
</dbReference>
<dbReference type="Gene3D" id="3.40.1350.150">
    <property type="match status" value="1"/>
</dbReference>
<dbReference type="SUPFAM" id="SSF55267">
    <property type="entry name" value="tRNA-intron endonuclease N-terminal domain-like"/>
    <property type="match status" value="2"/>
</dbReference>
<dbReference type="InterPro" id="IPR011856">
    <property type="entry name" value="tRNA_endonuc-like_dom_sf"/>
</dbReference>
<dbReference type="SUPFAM" id="SSF53032">
    <property type="entry name" value="tRNA-intron endonuclease catalytic domain-like"/>
    <property type="match status" value="2"/>
</dbReference>
<dbReference type="InterPro" id="IPR006676">
    <property type="entry name" value="tRNA_splic"/>
</dbReference>
<dbReference type="GO" id="GO:0005737">
    <property type="term" value="C:cytoplasm"/>
    <property type="evidence" value="ECO:0007669"/>
    <property type="project" value="TreeGrafter"/>
</dbReference>
<feature type="domain" description="tRNA intron endonuclease N-terminal" evidence="2">
    <location>
        <begin position="18"/>
        <end position="69"/>
    </location>
</feature>
<keyword evidence="3" id="KW-0378">Hydrolase</keyword>
<gene>
    <name evidence="3" type="ordered locus">Mpet_2568</name>
</gene>
<dbReference type="PANTHER" id="PTHR21227:SF0">
    <property type="entry name" value="TRNA-SPLICING ENDONUCLEASE SUBUNIT SEN2"/>
    <property type="match status" value="1"/>
</dbReference>
<feature type="domain" description="tRNA intron endonuclease catalytic" evidence="1">
    <location>
        <begin position="81"/>
        <end position="164"/>
    </location>
</feature>
<sequence length="345" mass="39669">MLLSIKTNLFFQVKASFDGEWVCPGEDGTALYENSGYGRPDGNRLKLFPEEALYLAGKGKLTVDKLDFDALAMKFSEKPGFMRRFLVYRDIRERGLVIQTGPQDFRVFRRGEKPGKGRSQYLIRVLSERDFVDFEAIAADSHSAANMRKQFVVAVVDDENEITYYEIKTNDLPKGESCDEIKKVKGRLTGNSVFVMPREGKNFLPEGAMFGTWFDENRLVLSPLETLYLLDKGLLEIEGGKEEEFRERLEEEDPELLFKMNVYESLRDSCYIPRTAYKFGHHFRVYNERSSHSAMLVHAIPGGSGMPMSRVSRSVRLAHSVRKKMLFACVKQKNIEYIEFARIKL</sequence>
<evidence type="ECO:0000259" key="2">
    <source>
        <dbReference type="Pfam" id="PF02778"/>
    </source>
</evidence>
<dbReference type="GO" id="GO:0003676">
    <property type="term" value="F:nucleic acid binding"/>
    <property type="evidence" value="ECO:0007669"/>
    <property type="project" value="InterPro"/>
</dbReference>
<evidence type="ECO:0000259" key="1">
    <source>
        <dbReference type="Pfam" id="PF01974"/>
    </source>
</evidence>
<evidence type="ECO:0000313" key="4">
    <source>
        <dbReference type="Proteomes" id="UP000006565"/>
    </source>
</evidence>
<dbReference type="GO" id="GO:0006388">
    <property type="term" value="P:tRNA splicing, via endonucleolytic cleavage and ligation"/>
    <property type="evidence" value="ECO:0007669"/>
    <property type="project" value="InterPro"/>
</dbReference>
<accession>E1RFK8</accession>
<keyword evidence="3" id="KW-0540">Nuclease</keyword>
<dbReference type="InterPro" id="IPR006678">
    <property type="entry name" value="tRNA_intron_Endonuc_N"/>
</dbReference>
<organism evidence="3 4">
    <name type="scientific">Methanolacinia petrolearia (strain DSM 11571 / OCM 486 / SEBR 4847)</name>
    <name type="common">Methanoplanus petrolearius</name>
    <dbReference type="NCBI Taxonomy" id="679926"/>
    <lineage>
        <taxon>Archaea</taxon>
        <taxon>Methanobacteriati</taxon>
        <taxon>Methanobacteriota</taxon>
        <taxon>Stenosarchaea group</taxon>
        <taxon>Methanomicrobia</taxon>
        <taxon>Methanomicrobiales</taxon>
        <taxon>Methanomicrobiaceae</taxon>
        <taxon>Methanolacinia</taxon>
    </lineage>
</organism>
<dbReference type="Gene3D" id="3.40.1170.20">
    <property type="entry name" value="tRNA intron endonuclease, N-terminal domain"/>
    <property type="match status" value="1"/>
</dbReference>
<feature type="domain" description="tRNA intron endonuclease N-terminal" evidence="2">
    <location>
        <begin position="184"/>
        <end position="247"/>
    </location>
</feature>